<organism evidence="9 10">
    <name type="scientific">Pseudomonas triticicola</name>
    <dbReference type="NCBI Taxonomy" id="2842345"/>
    <lineage>
        <taxon>Bacteria</taxon>
        <taxon>Pseudomonadati</taxon>
        <taxon>Pseudomonadota</taxon>
        <taxon>Gammaproteobacteria</taxon>
        <taxon>Pseudomonadales</taxon>
        <taxon>Pseudomonadaceae</taxon>
        <taxon>Pseudomonas</taxon>
    </lineage>
</organism>
<dbReference type="NCBIfam" id="TIGR01207">
    <property type="entry name" value="rmlA"/>
    <property type="match status" value="1"/>
</dbReference>
<name>A0ABS6RFM7_9PSED</name>
<comment type="similarity">
    <text evidence="7">Belongs to the glucose-1-phosphate thymidylyltransferase family.</text>
</comment>
<accession>A0ABS6RFM7</accession>
<dbReference type="InterPro" id="IPR005835">
    <property type="entry name" value="NTP_transferase_dom"/>
</dbReference>
<gene>
    <name evidence="9" type="primary">rfbA</name>
    <name evidence="9" type="ORF">KVG85_02020</name>
</gene>
<dbReference type="EMBL" id="JAHSTX010000001">
    <property type="protein sequence ID" value="MBV4544878.1"/>
    <property type="molecule type" value="Genomic_DNA"/>
</dbReference>
<evidence type="ECO:0000259" key="8">
    <source>
        <dbReference type="Pfam" id="PF00483"/>
    </source>
</evidence>
<comment type="pathway">
    <text evidence="1">Carbohydrate biosynthesis; dTDP-L-rhamnose biosynthesis.</text>
</comment>
<evidence type="ECO:0000256" key="4">
    <source>
        <dbReference type="ARBA" id="ARBA00022695"/>
    </source>
</evidence>
<comment type="catalytic activity">
    <reaction evidence="7">
        <text>dTTP + alpha-D-glucose 1-phosphate + H(+) = dTDP-alpha-D-glucose + diphosphate</text>
        <dbReference type="Rhea" id="RHEA:15225"/>
        <dbReference type="ChEBI" id="CHEBI:15378"/>
        <dbReference type="ChEBI" id="CHEBI:33019"/>
        <dbReference type="ChEBI" id="CHEBI:37568"/>
        <dbReference type="ChEBI" id="CHEBI:57477"/>
        <dbReference type="ChEBI" id="CHEBI:58601"/>
        <dbReference type="EC" id="2.7.7.24"/>
    </reaction>
</comment>
<keyword evidence="6 7" id="KW-0460">Magnesium</keyword>
<keyword evidence="4 7" id="KW-0548">Nucleotidyltransferase</keyword>
<dbReference type="CDD" id="cd02538">
    <property type="entry name" value="G1P_TT_short"/>
    <property type="match status" value="1"/>
</dbReference>
<protein>
    <recommendedName>
        <fullName evidence="7">Glucose-1-phosphate thymidylyltransferase</fullName>
        <ecNumber evidence="7">2.7.7.24</ecNumber>
    </recommendedName>
</protein>
<comment type="pathway">
    <text evidence="2">Bacterial outer membrane biogenesis; LPS O-antigen biosynthesis.</text>
</comment>
<evidence type="ECO:0000256" key="6">
    <source>
        <dbReference type="ARBA" id="ARBA00022842"/>
    </source>
</evidence>
<keyword evidence="5 7" id="KW-0479">Metal-binding</keyword>
<evidence type="ECO:0000256" key="1">
    <source>
        <dbReference type="ARBA" id="ARBA00004781"/>
    </source>
</evidence>
<dbReference type="Proteomes" id="UP001048763">
    <property type="component" value="Unassembled WGS sequence"/>
</dbReference>
<comment type="caution">
    <text evidence="9">The sequence shown here is derived from an EMBL/GenBank/DDBJ whole genome shotgun (WGS) entry which is preliminary data.</text>
</comment>
<dbReference type="EC" id="2.7.7.24" evidence="7"/>
<evidence type="ECO:0000313" key="10">
    <source>
        <dbReference type="Proteomes" id="UP001048763"/>
    </source>
</evidence>
<sequence length="296" mass="32929">MTTTNRKGIILAGGSGTRLHPLTLGVSKQMLPIYDKPMIFYPLSVLMLAGMREILIISTPEDLPCFRKLLGDGSQYGIKLTYAEQPSPDGLAQAFIIGEEFIGKDPCCLILGDNIFYGQHFSDNLRSASSQQQGATVFGYHVSDPERFGVVEFDKDGRALSIEEKPLKPKSNYAVTGLYFYDNDVVEIAKNIKPSARGELEITDVNRAYLERKTLNVEMLGRGFAWLDTGTHDSLLEASHFVHTIEHRQGLKVACLEEIAYHNRWITAQQLGAQADALKKTGYGQYLQKLLDSPSH</sequence>
<dbReference type="Pfam" id="PF00483">
    <property type="entry name" value="NTP_transferase"/>
    <property type="match status" value="1"/>
</dbReference>
<dbReference type="PANTHER" id="PTHR43532:SF1">
    <property type="entry name" value="GLUCOSE-1-PHOSPHATE THYMIDYLYLTRANSFERASE 1"/>
    <property type="match status" value="1"/>
</dbReference>
<keyword evidence="3 7" id="KW-0808">Transferase</keyword>
<comment type="function">
    <text evidence="7">Catalyzes the formation of dTDP-glucose, from dTTP and glucose 1-phosphate, as well as its pyrophosphorolysis.</text>
</comment>
<evidence type="ECO:0000313" key="9">
    <source>
        <dbReference type="EMBL" id="MBV4544878.1"/>
    </source>
</evidence>
<evidence type="ECO:0000256" key="5">
    <source>
        <dbReference type="ARBA" id="ARBA00022723"/>
    </source>
</evidence>
<reference evidence="9" key="1">
    <citation type="submission" date="2021-06" db="EMBL/GenBank/DDBJ databases">
        <title>Updating the genus Pseudomonas: Description of 43 new species and partition of the Pseudomonas putida group.</title>
        <authorList>
            <person name="Girard L."/>
            <person name="Lood C."/>
            <person name="Vandamme P."/>
            <person name="Rokni-Zadeh H."/>
            <person name="Van Noort V."/>
            <person name="Hofte M."/>
            <person name="Lavigne R."/>
            <person name="De Mot R."/>
        </authorList>
    </citation>
    <scope>NUCLEOTIDE SEQUENCE</scope>
    <source>
        <strain evidence="9">SWRI88</strain>
    </source>
</reference>
<proteinExistence type="inferred from homology"/>
<dbReference type="InterPro" id="IPR005907">
    <property type="entry name" value="G1P_thy_trans_s"/>
</dbReference>
<keyword evidence="10" id="KW-1185">Reference proteome</keyword>
<dbReference type="GO" id="GO:0008879">
    <property type="term" value="F:glucose-1-phosphate thymidylyltransferase activity"/>
    <property type="evidence" value="ECO:0007669"/>
    <property type="project" value="UniProtKB-EC"/>
</dbReference>
<dbReference type="PANTHER" id="PTHR43532">
    <property type="entry name" value="GLUCOSE-1-PHOSPHATE THYMIDYLYLTRANSFERASE"/>
    <property type="match status" value="1"/>
</dbReference>
<dbReference type="RefSeq" id="WP_217862849.1">
    <property type="nucleotide sequence ID" value="NZ_JAHSTX010000001.1"/>
</dbReference>
<evidence type="ECO:0000256" key="2">
    <source>
        <dbReference type="ARBA" id="ARBA00005125"/>
    </source>
</evidence>
<evidence type="ECO:0000256" key="3">
    <source>
        <dbReference type="ARBA" id="ARBA00022679"/>
    </source>
</evidence>
<feature type="domain" description="Nucleotidyl transferase" evidence="8">
    <location>
        <begin position="7"/>
        <end position="243"/>
    </location>
</feature>
<evidence type="ECO:0000256" key="7">
    <source>
        <dbReference type="RuleBase" id="RU003706"/>
    </source>
</evidence>